<accession>A0A0M6ZKD2</accession>
<dbReference type="InterPro" id="IPR010710">
    <property type="entry name" value="DUF1289"/>
</dbReference>
<keyword evidence="2" id="KW-1185">Reference proteome</keyword>
<evidence type="ECO:0000313" key="1">
    <source>
        <dbReference type="EMBL" id="CTQ75912.1"/>
    </source>
</evidence>
<dbReference type="Proteomes" id="UP000049983">
    <property type="component" value="Unassembled WGS sequence"/>
</dbReference>
<dbReference type="AlphaFoldDB" id="A0A0M6ZKD2"/>
<dbReference type="PANTHER" id="PTHR35175">
    <property type="entry name" value="DUF1289 DOMAIN-CONTAINING PROTEIN"/>
    <property type="match status" value="1"/>
</dbReference>
<dbReference type="PANTHER" id="PTHR35175:SF2">
    <property type="entry name" value="DUF1289 DOMAIN-CONTAINING PROTEIN"/>
    <property type="match status" value="1"/>
</dbReference>
<dbReference type="GeneID" id="97671861"/>
<evidence type="ECO:0000313" key="2">
    <source>
        <dbReference type="Proteomes" id="UP000049983"/>
    </source>
</evidence>
<reference evidence="2" key="1">
    <citation type="submission" date="2015-07" db="EMBL/GenBank/DDBJ databases">
        <authorList>
            <person name="Rodrigo-Torres Lidia"/>
            <person name="Arahal R.David."/>
        </authorList>
    </citation>
    <scope>NUCLEOTIDE SEQUENCE [LARGE SCALE GENOMIC DNA]</scope>
    <source>
        <strain evidence="2">CECT 5096</strain>
    </source>
</reference>
<dbReference type="RefSeq" id="WP_055118335.1">
    <property type="nucleotide sequence ID" value="NZ_CXWA01000011.1"/>
</dbReference>
<protein>
    <submittedName>
        <fullName evidence="1">Putative Fe-S protein</fullName>
    </submittedName>
</protein>
<sequence>MNSPCIKFCQIDQESGLCAGCLRSLDEIAGWTGFSEKQRKEILSQIPNRRLPEAAEGSD</sequence>
<dbReference type="Pfam" id="PF06945">
    <property type="entry name" value="DUF1289"/>
    <property type="match status" value="1"/>
</dbReference>
<organism evidence="1 2">
    <name type="scientific">Roseibium album</name>
    <dbReference type="NCBI Taxonomy" id="311410"/>
    <lineage>
        <taxon>Bacteria</taxon>
        <taxon>Pseudomonadati</taxon>
        <taxon>Pseudomonadota</taxon>
        <taxon>Alphaproteobacteria</taxon>
        <taxon>Hyphomicrobiales</taxon>
        <taxon>Stappiaceae</taxon>
        <taxon>Roseibium</taxon>
    </lineage>
</organism>
<name>A0A0M6ZKD2_9HYPH</name>
<gene>
    <name evidence="1" type="ORF">LA5096_04576</name>
</gene>
<dbReference type="STRING" id="311410.LA5095_04127"/>
<proteinExistence type="predicted"/>
<dbReference type="EMBL" id="CXWC01000012">
    <property type="protein sequence ID" value="CTQ75912.1"/>
    <property type="molecule type" value="Genomic_DNA"/>
</dbReference>